<evidence type="ECO:0000256" key="7">
    <source>
        <dbReference type="ARBA" id="ARBA00022777"/>
    </source>
</evidence>
<feature type="compositionally biased region" description="Low complexity" evidence="13">
    <location>
        <begin position="1103"/>
        <end position="1124"/>
    </location>
</feature>
<feature type="region of interest" description="Disordered" evidence="13">
    <location>
        <begin position="1137"/>
        <end position="1211"/>
    </location>
</feature>
<comment type="similarity">
    <text evidence="12">Belongs to the protein kinase superfamily. Ser/Thr protein kinase family. MAP kinase subfamily.</text>
</comment>
<dbReference type="InterPro" id="IPR011009">
    <property type="entry name" value="Kinase-like_dom_sf"/>
</dbReference>
<feature type="compositionally biased region" description="Low complexity" evidence="13">
    <location>
        <begin position="761"/>
        <end position="776"/>
    </location>
</feature>
<dbReference type="InterPro" id="IPR003527">
    <property type="entry name" value="MAP_kinase_CS"/>
</dbReference>
<feature type="region of interest" description="Disordered" evidence="13">
    <location>
        <begin position="493"/>
        <end position="524"/>
    </location>
</feature>
<evidence type="ECO:0000256" key="10">
    <source>
        <dbReference type="ARBA" id="ARBA00048312"/>
    </source>
</evidence>
<dbReference type="InterPro" id="IPR050117">
    <property type="entry name" value="MAPK"/>
</dbReference>
<keyword evidence="6 11" id="KW-0547">Nucleotide-binding</keyword>
<feature type="compositionally biased region" description="Low complexity" evidence="13">
    <location>
        <begin position="961"/>
        <end position="970"/>
    </location>
</feature>
<dbReference type="FunFam" id="3.30.200.20:FF:000028">
    <property type="entry name" value="Mitogen-activated protein kinase"/>
    <property type="match status" value="1"/>
</dbReference>
<evidence type="ECO:0000256" key="9">
    <source>
        <dbReference type="ARBA" id="ARBA00047592"/>
    </source>
</evidence>
<dbReference type="PROSITE" id="PS00108">
    <property type="entry name" value="PROTEIN_KINASE_ST"/>
    <property type="match status" value="1"/>
</dbReference>
<organism evidence="15 16">
    <name type="scientific">Elysia chlorotica</name>
    <name type="common">Eastern emerald elysia</name>
    <name type="synonym">Sea slug</name>
    <dbReference type="NCBI Taxonomy" id="188477"/>
    <lineage>
        <taxon>Eukaryota</taxon>
        <taxon>Metazoa</taxon>
        <taxon>Spiralia</taxon>
        <taxon>Lophotrochozoa</taxon>
        <taxon>Mollusca</taxon>
        <taxon>Gastropoda</taxon>
        <taxon>Heterobranchia</taxon>
        <taxon>Euthyneura</taxon>
        <taxon>Panpulmonata</taxon>
        <taxon>Sacoglossa</taxon>
        <taxon>Placobranchoidea</taxon>
        <taxon>Plakobranchidae</taxon>
        <taxon>Elysia</taxon>
    </lineage>
</organism>
<keyword evidence="12" id="KW-0460">Magnesium</keyword>
<evidence type="ECO:0000256" key="11">
    <source>
        <dbReference type="PROSITE-ProRule" id="PRU10141"/>
    </source>
</evidence>
<feature type="compositionally biased region" description="Basic and acidic residues" evidence="13">
    <location>
        <begin position="500"/>
        <end position="523"/>
    </location>
</feature>
<name>A0A433TIT8_ELYCH</name>
<gene>
    <name evidence="15" type="ORF">EGW08_010815</name>
</gene>
<feature type="compositionally biased region" description="Polar residues" evidence="13">
    <location>
        <begin position="1025"/>
        <end position="1035"/>
    </location>
</feature>
<feature type="compositionally biased region" description="Low complexity" evidence="13">
    <location>
        <begin position="937"/>
        <end position="952"/>
    </location>
</feature>
<comment type="cofactor">
    <cofactor evidence="1 12">
        <name>Mg(2+)</name>
        <dbReference type="ChEBI" id="CHEBI:18420"/>
    </cofactor>
</comment>
<comment type="activity regulation">
    <text evidence="12">Activated by threonine and tyrosine phosphorylation.</text>
</comment>
<reference evidence="15 16" key="1">
    <citation type="submission" date="2019-01" db="EMBL/GenBank/DDBJ databases">
        <title>A draft genome assembly of the solar-powered sea slug Elysia chlorotica.</title>
        <authorList>
            <person name="Cai H."/>
            <person name="Li Q."/>
            <person name="Fang X."/>
            <person name="Li J."/>
            <person name="Curtis N.E."/>
            <person name="Altenburger A."/>
            <person name="Shibata T."/>
            <person name="Feng M."/>
            <person name="Maeda T."/>
            <person name="Schwartz J.A."/>
            <person name="Shigenobu S."/>
            <person name="Lundholm N."/>
            <person name="Nishiyama T."/>
            <person name="Yang H."/>
            <person name="Hasebe M."/>
            <person name="Li S."/>
            <person name="Pierce S.K."/>
            <person name="Wang J."/>
        </authorList>
    </citation>
    <scope>NUCLEOTIDE SEQUENCE [LARGE SCALE GENOMIC DNA]</scope>
    <source>
        <strain evidence="15">EC2010</strain>
        <tissue evidence="15">Whole organism of an adult</tissue>
    </source>
</reference>
<dbReference type="STRING" id="188477.A0A433TIT8"/>
<dbReference type="PROSITE" id="PS01351">
    <property type="entry name" value="MAPK"/>
    <property type="match status" value="1"/>
</dbReference>
<feature type="compositionally biased region" description="Polar residues" evidence="13">
    <location>
        <begin position="782"/>
        <end position="808"/>
    </location>
</feature>
<feature type="compositionally biased region" description="Pro residues" evidence="13">
    <location>
        <begin position="640"/>
        <end position="658"/>
    </location>
</feature>
<dbReference type="EC" id="2.7.11.24" evidence="2 12"/>
<dbReference type="GO" id="GO:0005524">
    <property type="term" value="F:ATP binding"/>
    <property type="evidence" value="ECO:0007669"/>
    <property type="project" value="UniProtKB-UniRule"/>
</dbReference>
<feature type="region of interest" description="Disordered" evidence="13">
    <location>
        <begin position="1025"/>
        <end position="1060"/>
    </location>
</feature>
<sequence>MSHNHNVDDKKTSAVLGTSKTGKTMGLEQIMAKRSLDVKFDLTDSDYKPVENIGIGAYGVVCSAIHVKSKDRVAIKKIPHVFDALTIAKRTYREIKILKHFKHDNIICIREILKPKETTKDFKDIYVVFDLMESDLHRIIYSKQDLSEEHVRYFLYQILRGLKYIHSANVIHRDLKPSNLLVNEDSCLFFNTSGMARGISYTPNEPSYFMTQYVATRWYRAPEILLSMLEYGTAVDMWSVGCIFAEMMGRKHLFPGKDYLTQVKLILGVLGTPSEKIMNNCQNDILKRIIKSFGKKGALEWSKLFPKASKKSIDLLGKMLVLDPSERITPERALSHRLLNNYHDPDDEPICVPAFNFDFEKEDMDKRQLRSVIMEEVMSFHEPKPSAPALSFSAFLRPAPKDDPALSDIKQNTELSNTSEEKQSAGNNNSSNRRLIYPQHTQLTNYTPKPVPVSLDPSLLGGAAPTDVEMLSAQSTMDVQDFGAELERALAAGEAEAKEDDSHSQQPGEDKGIYSGKASDKKQVTAGNTISEDTKALVKQALMNATQRRQQAESQDSKPVTAMQRQKEREEKRRKKKERALEKIKKNKNKKGAPQETSHFLSSQDMELLRRWTSMQNPAGSSYGNQDSGSNSNSNSNSSPPHPGPSVSPNQGPAPPPLDRSNSCSSSLAFGGGISFVGPGSVAHQVLPKGKQVLGKAGSVSSLPLALSKTLRFSSAENTSGATVLIPSAQLGALGQANFIPVLAIPSTITPGKVEIKRILPQQQQQQQQQPPLQQKRQLKPASSQDPTVVGLTHSTQSASESTRTLLQNVLRERKQGSSVSQASFSNPSPSCQTPVENTHSPSTTTGFNFAITSHTGDQLSLMPASEAPIKIGTPTVSAISRHLPTVDMSTTNPKSNQELTASSLAQQETGLSPLGSAGADFMEFLDQLKDSSFKLPSAGSSASLKSPPLSAFGQNSAGLSSHQQSHNSNIHTHTGLSTSDSSQEDCLPSQDSVGLNQNTMIPATVGHEQVLSRPERSSLPFLSYSQETSGQESVRPNRFSVPETSYKNDHSNNLNQQNLNSFPFTGFGGGSGSICTTQQQMPFPLANYTDSFVDTSQHQTFSSHQNMQQQPQHQYNQQQQQQHLNVNQSSGFLFQQSNFPRMPNAYPQQQNTVDQKSQQISYMQQQQQPQQHDHLLKEMSNTSRDPNRMPAAASTSTATTNSSLKTAQSQNQRQADLIALLSKQLSKAEVADIFPPALALTPRGTGAGYGVGMDLDSLLTDAQDGHRGENSPLSSSLLADWLDLSSNISHADLEALEREMALQSPMHVSYGELGL</sequence>
<comment type="caution">
    <text evidence="15">The sequence shown here is derived from an EMBL/GenBank/DDBJ whole genome shotgun (WGS) entry which is preliminary data.</text>
</comment>
<feature type="compositionally biased region" description="Low complexity" evidence="13">
    <location>
        <begin position="1156"/>
        <end position="1171"/>
    </location>
</feature>
<evidence type="ECO:0000256" key="2">
    <source>
        <dbReference type="ARBA" id="ARBA00012411"/>
    </source>
</evidence>
<dbReference type="InterPro" id="IPR017441">
    <property type="entry name" value="Protein_kinase_ATP_BS"/>
</dbReference>
<evidence type="ECO:0000256" key="12">
    <source>
        <dbReference type="RuleBase" id="RU361165"/>
    </source>
</evidence>
<feature type="compositionally biased region" description="Low complexity" evidence="13">
    <location>
        <begin position="1192"/>
        <end position="1204"/>
    </location>
</feature>
<accession>A0A433TIT8</accession>
<evidence type="ECO:0000256" key="1">
    <source>
        <dbReference type="ARBA" id="ARBA00001946"/>
    </source>
</evidence>
<evidence type="ECO:0000256" key="6">
    <source>
        <dbReference type="ARBA" id="ARBA00022741"/>
    </source>
</evidence>
<evidence type="ECO:0000256" key="4">
    <source>
        <dbReference type="ARBA" id="ARBA00022553"/>
    </source>
</evidence>
<dbReference type="Gene3D" id="3.30.200.20">
    <property type="entry name" value="Phosphorylase Kinase, domain 1"/>
    <property type="match status" value="1"/>
</dbReference>
<feature type="domain" description="Protein kinase" evidence="14">
    <location>
        <begin position="47"/>
        <end position="339"/>
    </location>
</feature>
<dbReference type="GO" id="GO:0004707">
    <property type="term" value="F:MAP kinase activity"/>
    <property type="evidence" value="ECO:0007669"/>
    <property type="project" value="UniProtKB-EC"/>
</dbReference>
<dbReference type="FunFam" id="1.10.510.10:FF:000040">
    <property type="entry name" value="Mitogen-activated protein kinase"/>
    <property type="match status" value="1"/>
</dbReference>
<evidence type="ECO:0000256" key="8">
    <source>
        <dbReference type="ARBA" id="ARBA00022840"/>
    </source>
</evidence>
<evidence type="ECO:0000259" key="14">
    <source>
        <dbReference type="PROSITE" id="PS50011"/>
    </source>
</evidence>
<evidence type="ECO:0000256" key="3">
    <source>
        <dbReference type="ARBA" id="ARBA00022527"/>
    </source>
</evidence>
<keyword evidence="5 12" id="KW-0808">Transferase</keyword>
<comment type="catalytic activity">
    <reaction evidence="10">
        <text>L-seryl-[protein] + ATP = O-phospho-L-seryl-[protein] + ADP + H(+)</text>
        <dbReference type="Rhea" id="RHEA:17989"/>
        <dbReference type="Rhea" id="RHEA-COMP:9863"/>
        <dbReference type="Rhea" id="RHEA-COMP:11604"/>
        <dbReference type="ChEBI" id="CHEBI:15378"/>
        <dbReference type="ChEBI" id="CHEBI:29999"/>
        <dbReference type="ChEBI" id="CHEBI:30616"/>
        <dbReference type="ChEBI" id="CHEBI:83421"/>
        <dbReference type="ChEBI" id="CHEBI:456216"/>
        <dbReference type="EC" id="2.7.11.24"/>
    </reaction>
</comment>
<dbReference type="SUPFAM" id="SSF56112">
    <property type="entry name" value="Protein kinase-like (PK-like)"/>
    <property type="match status" value="1"/>
</dbReference>
<feature type="region of interest" description="Disordered" evidence="13">
    <location>
        <begin position="544"/>
        <end position="603"/>
    </location>
</feature>
<evidence type="ECO:0000313" key="16">
    <source>
        <dbReference type="Proteomes" id="UP000271974"/>
    </source>
</evidence>
<protein>
    <recommendedName>
        <fullName evidence="2 12">Mitogen-activated protein kinase</fullName>
        <ecNumber evidence="2 12">2.7.11.24</ecNumber>
    </recommendedName>
</protein>
<feature type="region of interest" description="Disordered" evidence="13">
    <location>
        <begin position="412"/>
        <end position="434"/>
    </location>
</feature>
<keyword evidence="16" id="KW-1185">Reference proteome</keyword>
<dbReference type="EMBL" id="RQTK01000338">
    <property type="protein sequence ID" value="RUS81431.1"/>
    <property type="molecule type" value="Genomic_DNA"/>
</dbReference>
<dbReference type="Pfam" id="PF00069">
    <property type="entry name" value="Pkinase"/>
    <property type="match status" value="1"/>
</dbReference>
<feature type="region of interest" description="Disordered" evidence="13">
    <location>
        <begin position="1097"/>
        <end position="1124"/>
    </location>
</feature>
<keyword evidence="3 12" id="KW-0723">Serine/threonine-protein kinase</keyword>
<dbReference type="SMART" id="SM00220">
    <property type="entry name" value="S_TKc"/>
    <property type="match status" value="1"/>
</dbReference>
<dbReference type="GO" id="GO:0106310">
    <property type="term" value="F:protein serine kinase activity"/>
    <property type="evidence" value="ECO:0007669"/>
    <property type="project" value="RHEA"/>
</dbReference>
<feature type="compositionally biased region" description="Polar residues" evidence="13">
    <location>
        <begin position="544"/>
        <end position="558"/>
    </location>
</feature>
<dbReference type="OrthoDB" id="192887at2759"/>
<dbReference type="InterPro" id="IPR000719">
    <property type="entry name" value="Prot_kinase_dom"/>
</dbReference>
<feature type="compositionally biased region" description="Polar residues" evidence="13">
    <location>
        <begin position="971"/>
        <end position="982"/>
    </location>
</feature>
<evidence type="ECO:0000256" key="13">
    <source>
        <dbReference type="SAM" id="MobiDB-lite"/>
    </source>
</evidence>
<evidence type="ECO:0000313" key="15">
    <source>
        <dbReference type="EMBL" id="RUS81431.1"/>
    </source>
</evidence>
<dbReference type="PROSITE" id="PS00107">
    <property type="entry name" value="PROTEIN_KINASE_ATP"/>
    <property type="match status" value="1"/>
</dbReference>
<dbReference type="PROSITE" id="PS50011">
    <property type="entry name" value="PROTEIN_KINASE_DOM"/>
    <property type="match status" value="1"/>
</dbReference>
<dbReference type="Proteomes" id="UP000271974">
    <property type="component" value="Unassembled WGS sequence"/>
</dbReference>
<feature type="compositionally biased region" description="Low complexity" evidence="13">
    <location>
        <begin position="620"/>
        <end position="639"/>
    </location>
</feature>
<comment type="catalytic activity">
    <reaction evidence="9 12">
        <text>L-threonyl-[protein] + ATP = O-phospho-L-threonyl-[protein] + ADP + H(+)</text>
        <dbReference type="Rhea" id="RHEA:46608"/>
        <dbReference type="Rhea" id="RHEA-COMP:11060"/>
        <dbReference type="Rhea" id="RHEA-COMP:11605"/>
        <dbReference type="ChEBI" id="CHEBI:15378"/>
        <dbReference type="ChEBI" id="CHEBI:30013"/>
        <dbReference type="ChEBI" id="CHEBI:30616"/>
        <dbReference type="ChEBI" id="CHEBI:61977"/>
        <dbReference type="ChEBI" id="CHEBI:456216"/>
        <dbReference type="EC" id="2.7.11.24"/>
    </reaction>
</comment>
<dbReference type="PANTHER" id="PTHR24055">
    <property type="entry name" value="MITOGEN-ACTIVATED PROTEIN KINASE"/>
    <property type="match status" value="1"/>
</dbReference>
<keyword evidence="7 12" id="KW-0418">Kinase</keyword>
<feature type="region of interest" description="Disordered" evidence="13">
    <location>
        <begin position="761"/>
        <end position="846"/>
    </location>
</feature>
<feature type="binding site" evidence="11">
    <location>
        <position position="77"/>
    </location>
    <ligand>
        <name>ATP</name>
        <dbReference type="ChEBI" id="CHEBI:30616"/>
    </ligand>
</feature>
<dbReference type="Gene3D" id="1.10.510.10">
    <property type="entry name" value="Transferase(Phosphotransferase) domain 1"/>
    <property type="match status" value="1"/>
</dbReference>
<evidence type="ECO:0000256" key="5">
    <source>
        <dbReference type="ARBA" id="ARBA00022679"/>
    </source>
</evidence>
<keyword evidence="8 11" id="KW-0067">ATP-binding</keyword>
<keyword evidence="4" id="KW-0597">Phosphoprotein</keyword>
<feature type="region of interest" description="Disordered" evidence="13">
    <location>
        <begin position="616"/>
        <end position="665"/>
    </location>
</feature>
<proteinExistence type="inferred from homology"/>
<feature type="region of interest" description="Disordered" evidence="13">
    <location>
        <begin position="937"/>
        <end position="996"/>
    </location>
</feature>
<feature type="compositionally biased region" description="Polar residues" evidence="13">
    <location>
        <begin position="817"/>
        <end position="846"/>
    </location>
</feature>
<dbReference type="InterPro" id="IPR008271">
    <property type="entry name" value="Ser/Thr_kinase_AS"/>
</dbReference>